<protein>
    <recommendedName>
        <fullName evidence="4">30.5 kDa secreted protein</fullName>
    </recommendedName>
</protein>
<accession>A0ABM1Z9H6</accession>
<name>A0ABM1Z9H6_AEDAL</name>
<keyword evidence="3" id="KW-1185">Reference proteome</keyword>
<dbReference type="Proteomes" id="UP000069940">
    <property type="component" value="Unassembled WGS sequence"/>
</dbReference>
<feature type="chain" id="PRO_5046177058" description="30.5 kDa secreted protein" evidence="1">
    <location>
        <begin position="21"/>
        <end position="275"/>
    </location>
</feature>
<dbReference type="RefSeq" id="XP_019537269.3">
    <property type="nucleotide sequence ID" value="XM_019681724.3"/>
</dbReference>
<evidence type="ECO:0000313" key="3">
    <source>
        <dbReference type="Proteomes" id="UP000069940"/>
    </source>
</evidence>
<organism evidence="2 3">
    <name type="scientific">Aedes albopictus</name>
    <name type="common">Asian tiger mosquito</name>
    <name type="synonym">Stegomyia albopicta</name>
    <dbReference type="NCBI Taxonomy" id="7160"/>
    <lineage>
        <taxon>Eukaryota</taxon>
        <taxon>Metazoa</taxon>
        <taxon>Ecdysozoa</taxon>
        <taxon>Arthropoda</taxon>
        <taxon>Hexapoda</taxon>
        <taxon>Insecta</taxon>
        <taxon>Pterygota</taxon>
        <taxon>Neoptera</taxon>
        <taxon>Endopterygota</taxon>
        <taxon>Diptera</taxon>
        <taxon>Nematocera</taxon>
        <taxon>Culicoidea</taxon>
        <taxon>Culicidae</taxon>
        <taxon>Culicinae</taxon>
        <taxon>Aedini</taxon>
        <taxon>Aedes</taxon>
        <taxon>Stegomyia</taxon>
    </lineage>
</organism>
<dbReference type="EnsemblMetazoa" id="AALFPA23_016338.R23834">
    <property type="protein sequence ID" value="AALFPA23_016338.P23834"/>
    <property type="gene ID" value="AALFPA23_016338"/>
</dbReference>
<evidence type="ECO:0000256" key="1">
    <source>
        <dbReference type="SAM" id="SignalP"/>
    </source>
</evidence>
<evidence type="ECO:0000313" key="2">
    <source>
        <dbReference type="EnsemblMetazoa" id="AALFPA23_016338.P23834"/>
    </source>
</evidence>
<keyword evidence="1" id="KW-0732">Signal</keyword>
<dbReference type="GeneID" id="109408410"/>
<feature type="signal peptide" evidence="1">
    <location>
        <begin position="1"/>
        <end position="20"/>
    </location>
</feature>
<evidence type="ECO:0008006" key="4">
    <source>
        <dbReference type="Google" id="ProtNLM"/>
    </source>
</evidence>
<sequence>MKTFLILSSLATAFISTALAFDWYAFTQANYASIQTGLAQLNAAATQMNQSIIQQQNRVQNGMDDLDNFIQQSLVALWIQNPNLNLTGDQLQSTLSSLSKAANYKSAVSYIADDYKQSVTNNVMIPAQSIVQNILNAMTTFYANQWQSCAQQFASQLLQPRLSVGRLQQCISVAVPYFEMVANTTLSMLDYGKTGASTVLSMLNLCSSSSTNCVSKFLNDLPNLLNNIVNAVSFLSGIPSAIIQPGKPAVQECVTLITADIQQTLQGLVNKTTSC</sequence>
<reference evidence="2" key="2">
    <citation type="submission" date="2025-05" db="UniProtKB">
        <authorList>
            <consortium name="EnsemblMetazoa"/>
        </authorList>
    </citation>
    <scope>IDENTIFICATION</scope>
    <source>
        <strain evidence="2">Foshan</strain>
    </source>
</reference>
<proteinExistence type="predicted"/>
<reference evidence="3" key="1">
    <citation type="journal article" date="2015" name="Proc. Natl. Acad. Sci. U.S.A.">
        <title>Genome sequence of the Asian Tiger mosquito, Aedes albopictus, reveals insights into its biology, genetics, and evolution.</title>
        <authorList>
            <person name="Chen X.G."/>
            <person name="Jiang X."/>
            <person name="Gu J."/>
            <person name="Xu M."/>
            <person name="Wu Y."/>
            <person name="Deng Y."/>
            <person name="Zhang C."/>
            <person name="Bonizzoni M."/>
            <person name="Dermauw W."/>
            <person name="Vontas J."/>
            <person name="Armbruster P."/>
            <person name="Huang X."/>
            <person name="Yang Y."/>
            <person name="Zhang H."/>
            <person name="He W."/>
            <person name="Peng H."/>
            <person name="Liu Y."/>
            <person name="Wu K."/>
            <person name="Chen J."/>
            <person name="Lirakis M."/>
            <person name="Topalis P."/>
            <person name="Van Leeuwen T."/>
            <person name="Hall A.B."/>
            <person name="Jiang X."/>
            <person name="Thorpe C."/>
            <person name="Mueller R.L."/>
            <person name="Sun C."/>
            <person name="Waterhouse R.M."/>
            <person name="Yan G."/>
            <person name="Tu Z.J."/>
            <person name="Fang X."/>
            <person name="James A.A."/>
        </authorList>
    </citation>
    <scope>NUCLEOTIDE SEQUENCE [LARGE SCALE GENOMIC DNA]</scope>
    <source>
        <strain evidence="3">Foshan</strain>
    </source>
</reference>